<evidence type="ECO:0008006" key="3">
    <source>
        <dbReference type="Google" id="ProtNLM"/>
    </source>
</evidence>
<dbReference type="STRING" id="45351.A7SE99"/>
<dbReference type="PANTHER" id="PTHR13060:SF0">
    <property type="entry name" value="PROTEIN ECDYSONELESS HOMOLOG"/>
    <property type="match status" value="1"/>
</dbReference>
<dbReference type="PhylomeDB" id="A7SE99"/>
<proteinExistence type="predicted"/>
<dbReference type="HOGENOM" id="CLU_062104_0_0_1"/>
<dbReference type="eggNOG" id="KOG2406">
    <property type="taxonomic scope" value="Eukaryota"/>
</dbReference>
<dbReference type="AlphaFoldDB" id="A7SE99"/>
<dbReference type="Proteomes" id="UP000001593">
    <property type="component" value="Unassembled WGS sequence"/>
</dbReference>
<protein>
    <recommendedName>
        <fullName evidence="3">Protein ecdysoneless homolog</fullName>
    </recommendedName>
</protein>
<evidence type="ECO:0000313" key="2">
    <source>
        <dbReference type="Proteomes" id="UP000001593"/>
    </source>
</evidence>
<reference evidence="1 2" key="1">
    <citation type="journal article" date="2007" name="Science">
        <title>Sea anemone genome reveals ancestral eumetazoan gene repertoire and genomic organization.</title>
        <authorList>
            <person name="Putnam N.H."/>
            <person name="Srivastava M."/>
            <person name="Hellsten U."/>
            <person name="Dirks B."/>
            <person name="Chapman J."/>
            <person name="Salamov A."/>
            <person name="Terry A."/>
            <person name="Shapiro H."/>
            <person name="Lindquist E."/>
            <person name="Kapitonov V.V."/>
            <person name="Jurka J."/>
            <person name="Genikhovich G."/>
            <person name="Grigoriev I.V."/>
            <person name="Lucas S.M."/>
            <person name="Steele R.E."/>
            <person name="Finnerty J.R."/>
            <person name="Technau U."/>
            <person name="Martindale M.Q."/>
            <person name="Rokhsar D.S."/>
        </authorList>
    </citation>
    <scope>NUCLEOTIDE SEQUENCE [LARGE SCALE GENOMIC DNA]</scope>
    <source>
        <strain evidence="2">CH2 X CH6</strain>
    </source>
</reference>
<name>A7SE99_NEMVE</name>
<sequence length="378" mass="42856">MDDSTVEYRVYIRDILTSGTGQLETVLESRLVEYLAFFSPLIGDYIWQNQAFNLTSVKSESPPCLMGRVDFGDSVDDEWFIVYLLTQLSIKYSDVCVSVHDSDGEFLLIEAAHVIPKWLKPESSKNRVFIQGGNVHIIPLPSSPGEITIFPTGWPTLIISLQLVFGPHETAAAQEIQQAIKQRLDRFPDAVQEMFHHANLYVPPGVKYLLEKNLALVSQAVNAFYHRDPRDMKACRQMKYFPPDQTVRTRVRFTKCLYAQLAQRQFLPDRASSWKLPPASHPHHGNHALGYKLLGAVMRCNIGYGVMINYWSSMLDAVMRCNIDYGMMINYWTSMLDADMRCDIAYGVMCTNTCGFEILCSKASSDCKQRIAAKGLLL</sequence>
<dbReference type="EMBL" id="DS469635">
    <property type="protein sequence ID" value="EDO37998.1"/>
    <property type="molecule type" value="Genomic_DNA"/>
</dbReference>
<dbReference type="PANTHER" id="PTHR13060">
    <property type="entry name" value="SGT1 PROTEIN HSGT1 SUPPRESSOR OF GCR2"/>
    <property type="match status" value="1"/>
</dbReference>
<dbReference type="InterPro" id="IPR010770">
    <property type="entry name" value="Ecd"/>
</dbReference>
<organism evidence="1 2">
    <name type="scientific">Nematostella vectensis</name>
    <name type="common">Starlet sea anemone</name>
    <dbReference type="NCBI Taxonomy" id="45351"/>
    <lineage>
        <taxon>Eukaryota</taxon>
        <taxon>Metazoa</taxon>
        <taxon>Cnidaria</taxon>
        <taxon>Anthozoa</taxon>
        <taxon>Hexacorallia</taxon>
        <taxon>Actiniaria</taxon>
        <taxon>Edwardsiidae</taxon>
        <taxon>Nematostella</taxon>
    </lineage>
</organism>
<evidence type="ECO:0000313" key="1">
    <source>
        <dbReference type="EMBL" id="EDO37998.1"/>
    </source>
</evidence>
<dbReference type="InParanoid" id="A7SE99"/>
<dbReference type="Pfam" id="PF07093">
    <property type="entry name" value="SGT1"/>
    <property type="match status" value="1"/>
</dbReference>
<gene>
    <name evidence="1" type="ORF">NEMVEDRAFT_v1g244656</name>
</gene>
<dbReference type="OMA" id="AVMRCNI"/>
<accession>A7SE99</accession>
<keyword evidence="2" id="KW-1185">Reference proteome</keyword>